<name>A0AAD1U039_EUPCR</name>
<accession>A0AAD1U039</accession>
<protein>
    <submittedName>
        <fullName evidence="2">Uncharacterized protein</fullName>
    </submittedName>
</protein>
<gene>
    <name evidence="2" type="ORF">ECRASSUSDP1_LOCUS990</name>
</gene>
<reference evidence="2" key="1">
    <citation type="submission" date="2023-07" db="EMBL/GenBank/DDBJ databases">
        <authorList>
            <consortium name="AG Swart"/>
            <person name="Singh M."/>
            <person name="Singh A."/>
            <person name="Seah K."/>
            <person name="Emmerich C."/>
        </authorList>
    </citation>
    <scope>NUCLEOTIDE SEQUENCE</scope>
    <source>
        <strain evidence="2">DP1</strain>
    </source>
</reference>
<feature type="region of interest" description="Disordered" evidence="1">
    <location>
        <begin position="1"/>
        <end position="23"/>
    </location>
</feature>
<evidence type="ECO:0000256" key="1">
    <source>
        <dbReference type="SAM" id="MobiDB-lite"/>
    </source>
</evidence>
<dbReference type="AlphaFoldDB" id="A0AAD1U039"/>
<comment type="caution">
    <text evidence="2">The sequence shown here is derived from an EMBL/GenBank/DDBJ whole genome shotgun (WGS) entry which is preliminary data.</text>
</comment>
<sequence>MHKPNVHFDPVKEPLKAPLNSSVNPKIPLQGTLPDLHIPYKSSVPLMLQATADFTTTNMHSMGSKPSDSCLAEAKTRNNLNSYLKIEEQRNHFDLAAKNALASKKDLKSYYTEFKGDQTELRRKKSDLGDPSQCKRIKLRNEKQNFNYYKDGGIGSSQPPQNTHLYTTSTKSSLLNLDPTKIHYSADSLQKDPLPMDYWKTNFDLKIRDSKNSFLT</sequence>
<dbReference type="EMBL" id="CAMPGE010000931">
    <property type="protein sequence ID" value="CAI2359697.1"/>
    <property type="molecule type" value="Genomic_DNA"/>
</dbReference>
<proteinExistence type="predicted"/>
<dbReference type="Proteomes" id="UP001295684">
    <property type="component" value="Unassembled WGS sequence"/>
</dbReference>
<evidence type="ECO:0000313" key="2">
    <source>
        <dbReference type="EMBL" id="CAI2359697.1"/>
    </source>
</evidence>
<evidence type="ECO:0000313" key="3">
    <source>
        <dbReference type="Proteomes" id="UP001295684"/>
    </source>
</evidence>
<organism evidence="2 3">
    <name type="scientific">Euplotes crassus</name>
    <dbReference type="NCBI Taxonomy" id="5936"/>
    <lineage>
        <taxon>Eukaryota</taxon>
        <taxon>Sar</taxon>
        <taxon>Alveolata</taxon>
        <taxon>Ciliophora</taxon>
        <taxon>Intramacronucleata</taxon>
        <taxon>Spirotrichea</taxon>
        <taxon>Hypotrichia</taxon>
        <taxon>Euplotida</taxon>
        <taxon>Euplotidae</taxon>
        <taxon>Moneuplotes</taxon>
    </lineage>
</organism>
<keyword evidence="3" id="KW-1185">Reference proteome</keyword>